<dbReference type="Gene3D" id="1.20.120.1060">
    <property type="match status" value="1"/>
</dbReference>
<accession>A0A327NFH7</accession>
<dbReference type="Proteomes" id="UP000249016">
    <property type="component" value="Unassembled WGS sequence"/>
</dbReference>
<evidence type="ECO:0000313" key="1">
    <source>
        <dbReference type="EMBL" id="RAI73982.1"/>
    </source>
</evidence>
<dbReference type="AlphaFoldDB" id="A0A327NFH7"/>
<keyword evidence="2" id="KW-1185">Reference proteome</keyword>
<dbReference type="RefSeq" id="WP_111340855.1">
    <property type="nucleotide sequence ID" value="NZ_QLII01000001.1"/>
</dbReference>
<reference evidence="1 2" key="1">
    <citation type="submission" date="2018-06" db="EMBL/GenBank/DDBJ databases">
        <title>Spirosoma sp. HMF3257 Genome sequencing and assembly.</title>
        <authorList>
            <person name="Kang H."/>
            <person name="Cha I."/>
            <person name="Kim H."/>
            <person name="Kang J."/>
            <person name="Joh K."/>
        </authorList>
    </citation>
    <scope>NUCLEOTIDE SEQUENCE [LARGE SCALE GENOMIC DNA]</scope>
    <source>
        <strain evidence="1 2">HMF3257</strain>
    </source>
</reference>
<dbReference type="EMBL" id="QLII01000001">
    <property type="protein sequence ID" value="RAI73982.1"/>
    <property type="molecule type" value="Genomic_DNA"/>
</dbReference>
<proteinExistence type="predicted"/>
<comment type="caution">
    <text evidence="1">The sequence shown here is derived from an EMBL/GenBank/DDBJ whole genome shotgun (WGS) entry which is preliminary data.</text>
</comment>
<evidence type="ECO:0008006" key="3">
    <source>
        <dbReference type="Google" id="ProtNLM"/>
    </source>
</evidence>
<evidence type="ECO:0000313" key="2">
    <source>
        <dbReference type="Proteomes" id="UP000249016"/>
    </source>
</evidence>
<name>A0A327NFH7_9BACT</name>
<organism evidence="1 2">
    <name type="scientific">Spirosoma telluris</name>
    <dbReference type="NCBI Taxonomy" id="2183553"/>
    <lineage>
        <taxon>Bacteria</taxon>
        <taxon>Pseudomonadati</taxon>
        <taxon>Bacteroidota</taxon>
        <taxon>Cytophagia</taxon>
        <taxon>Cytophagales</taxon>
        <taxon>Cytophagaceae</taxon>
        <taxon>Spirosoma</taxon>
    </lineage>
</organism>
<dbReference type="OrthoDB" id="1427821at2"/>
<gene>
    <name evidence="1" type="ORF">HMF3257_05720</name>
</gene>
<sequence length="211" mass="24904">MLKLQESVKILYTLWIYITTYMGGCLEVNSEKKFQKHKLRFFPDVTLDSVIIVSMVNQILIMICSFIDEWNDHFTPSNIPEFKDEIIRFKTVMKPVFKRINRWSNLKDYRNTVLAHNFRNKGESILREEVKAMKTPLRPDEIFEITVLLNIVVLELMQKFSNYIALEDYVDMFAKVPKFSSVVGADKKEVELIIKEVNDLISVHYQQKESI</sequence>
<protein>
    <recommendedName>
        <fullName evidence="3">HEPN AbiU2-like domain-containing protein</fullName>
    </recommendedName>
</protein>